<dbReference type="Gene3D" id="3.30.450.40">
    <property type="match status" value="1"/>
</dbReference>
<dbReference type="RefSeq" id="WP_044905312.1">
    <property type="nucleotide sequence ID" value="NZ_JQIF01000042.1"/>
</dbReference>
<dbReference type="InterPro" id="IPR050469">
    <property type="entry name" value="Diguanylate_Cyclase"/>
</dbReference>
<evidence type="ECO:0000256" key="4">
    <source>
        <dbReference type="ARBA" id="ARBA00023136"/>
    </source>
</evidence>
<evidence type="ECO:0000259" key="7">
    <source>
        <dbReference type="PROSITE" id="PS50887"/>
    </source>
</evidence>
<dbReference type="Proteomes" id="UP000030008">
    <property type="component" value="Unassembled WGS sequence"/>
</dbReference>
<organism evidence="8 9">
    <name type="scientific">Clostridium innocuum</name>
    <dbReference type="NCBI Taxonomy" id="1522"/>
    <lineage>
        <taxon>Bacteria</taxon>
        <taxon>Bacillati</taxon>
        <taxon>Bacillota</taxon>
        <taxon>Clostridia</taxon>
        <taxon>Eubacteriales</taxon>
        <taxon>Clostridiaceae</taxon>
        <taxon>Clostridium</taxon>
    </lineage>
</organism>
<accession>A0A099I6T9</accession>
<dbReference type="AlphaFoldDB" id="A0A099I6T9"/>
<evidence type="ECO:0000256" key="2">
    <source>
        <dbReference type="ARBA" id="ARBA00022692"/>
    </source>
</evidence>
<feature type="domain" description="GGDEF" evidence="7">
    <location>
        <begin position="522"/>
        <end position="647"/>
    </location>
</feature>
<dbReference type="GO" id="GO:0052621">
    <property type="term" value="F:diguanylate cyclase activity"/>
    <property type="evidence" value="ECO:0007669"/>
    <property type="project" value="TreeGrafter"/>
</dbReference>
<dbReference type="InterPro" id="IPR029016">
    <property type="entry name" value="GAF-like_dom_sf"/>
</dbReference>
<name>A0A099I6T9_CLOIN</name>
<feature type="transmembrane region" description="Helical" evidence="6">
    <location>
        <begin position="9"/>
        <end position="29"/>
    </location>
</feature>
<dbReference type="PANTHER" id="PTHR45138">
    <property type="entry name" value="REGULATORY COMPONENTS OF SENSORY TRANSDUCTION SYSTEM"/>
    <property type="match status" value="1"/>
</dbReference>
<keyword evidence="5" id="KW-0175">Coiled coil</keyword>
<dbReference type="EMBL" id="JQIF01000042">
    <property type="protein sequence ID" value="KGJ53281.1"/>
    <property type="molecule type" value="Genomic_DNA"/>
</dbReference>
<dbReference type="Pfam" id="PF13675">
    <property type="entry name" value="PilJ"/>
    <property type="match status" value="1"/>
</dbReference>
<evidence type="ECO:0000313" key="8">
    <source>
        <dbReference type="EMBL" id="KGJ53281.1"/>
    </source>
</evidence>
<evidence type="ECO:0000313" key="9">
    <source>
        <dbReference type="Proteomes" id="UP000030008"/>
    </source>
</evidence>
<keyword evidence="4 6" id="KW-0472">Membrane</keyword>
<dbReference type="Gene3D" id="3.30.70.270">
    <property type="match status" value="1"/>
</dbReference>
<keyword evidence="3 6" id="KW-1133">Transmembrane helix</keyword>
<comment type="caution">
    <text evidence="8">The sequence shown here is derived from an EMBL/GenBank/DDBJ whole genome shotgun (WGS) entry which is preliminary data.</text>
</comment>
<evidence type="ECO:0000256" key="6">
    <source>
        <dbReference type="SAM" id="Phobius"/>
    </source>
</evidence>
<feature type="transmembrane region" description="Helical" evidence="6">
    <location>
        <begin position="159"/>
        <end position="179"/>
    </location>
</feature>
<evidence type="ECO:0000256" key="1">
    <source>
        <dbReference type="ARBA" id="ARBA00004141"/>
    </source>
</evidence>
<evidence type="ECO:0000256" key="5">
    <source>
        <dbReference type="SAM" id="Coils"/>
    </source>
</evidence>
<dbReference type="InterPro" id="IPR029095">
    <property type="entry name" value="NarX-like_N"/>
</dbReference>
<dbReference type="NCBIfam" id="TIGR00254">
    <property type="entry name" value="GGDEF"/>
    <property type="match status" value="1"/>
</dbReference>
<proteinExistence type="predicted"/>
<feature type="coiled-coil region" evidence="5">
    <location>
        <begin position="179"/>
        <end position="208"/>
    </location>
</feature>
<dbReference type="SMART" id="SM00267">
    <property type="entry name" value="GGDEF"/>
    <property type="match status" value="1"/>
</dbReference>
<protein>
    <submittedName>
        <fullName evidence="8">Diguanylate cyclase</fullName>
    </submittedName>
</protein>
<dbReference type="SUPFAM" id="SSF55073">
    <property type="entry name" value="Nucleotide cyclase"/>
    <property type="match status" value="1"/>
</dbReference>
<dbReference type="Pfam" id="PF00990">
    <property type="entry name" value="GGDEF"/>
    <property type="match status" value="1"/>
</dbReference>
<sequence>MKKILSNHLVGIIPLLLCIAIITIGFLSMDSNAKLQGNARIINYTGIIRGATQRLIKQELNHEPNDALIDELDRTLHGLLYGDEDAHISRLDQMEYQGLLAEMEKEWADIKKEISQYRSSGDNKNRLYALSEQYFAKADEAVGIAEVYTEEIVQQSRTFLIIVICAFLVVVMMVTIFTYQQEKRRRRLLEAEAENRRKSEQLARQSQQMLMPINEMTELMYVADIHTYDLLFVNDAGKKLFDIEEFTGLKCYKALQGFDKPCDFCPNAKLSKDETYTWEHSNPVIHGHYLLKDRLIDWEGREARMEIAFDITESLQKKKELEKRIKRDNILIDCIRELYQNHHTVDAMNHVLKLIGEVFEAERAYVFYMENDEMSNIAEWCREGITPEIDNLQHLSRHDYKWWFQLYDEQASIMIRDVRELQGDRQAEYELLSGQRIQRLILVPFERYGNFGGMIGLDNLSVEVFEDAEKFLRTFSYFIMLAIRRNEDEKTLYRLSYMDTLTKFYNHNRYIQDVEEFSEKETTVGVAFIDVNGLKEINDRFGHEAGDQLLQTGAAIMQSSVPEGNLYRVGGDEFVIICPDVEEAEFRDIIQKLKDTFNREECKAAVGYEWTHSCRNLKAIIRSADQKMYEDKEQFYQQHAEAGRYRH</sequence>
<dbReference type="SUPFAM" id="SSF55781">
    <property type="entry name" value="GAF domain-like"/>
    <property type="match status" value="1"/>
</dbReference>
<dbReference type="InterPro" id="IPR000160">
    <property type="entry name" value="GGDEF_dom"/>
</dbReference>
<dbReference type="InterPro" id="IPR043128">
    <property type="entry name" value="Rev_trsase/Diguanyl_cyclase"/>
</dbReference>
<dbReference type="PROSITE" id="PS50887">
    <property type="entry name" value="GGDEF"/>
    <property type="match status" value="1"/>
</dbReference>
<keyword evidence="2 6" id="KW-0812">Transmembrane</keyword>
<reference evidence="8 9" key="1">
    <citation type="submission" date="2014-08" db="EMBL/GenBank/DDBJ databases">
        <title>Clostridium innocuum, an unnegligible vancomycin-resistant pathogen causing extra-intestinal infections.</title>
        <authorList>
            <person name="Feng Y."/>
            <person name="Chiu C.-H."/>
        </authorList>
    </citation>
    <scope>NUCLEOTIDE SEQUENCE [LARGE SCALE GENOMIC DNA]</scope>
    <source>
        <strain evidence="8 9">AN88</strain>
    </source>
</reference>
<evidence type="ECO:0000256" key="3">
    <source>
        <dbReference type="ARBA" id="ARBA00022989"/>
    </source>
</evidence>
<dbReference type="PANTHER" id="PTHR45138:SF9">
    <property type="entry name" value="DIGUANYLATE CYCLASE DGCM-RELATED"/>
    <property type="match status" value="1"/>
</dbReference>
<dbReference type="GO" id="GO:0016020">
    <property type="term" value="C:membrane"/>
    <property type="evidence" value="ECO:0007669"/>
    <property type="project" value="UniProtKB-SubCell"/>
</dbReference>
<dbReference type="InterPro" id="IPR029787">
    <property type="entry name" value="Nucleotide_cyclase"/>
</dbReference>
<dbReference type="CDD" id="cd01949">
    <property type="entry name" value="GGDEF"/>
    <property type="match status" value="1"/>
</dbReference>
<gene>
    <name evidence="8" type="ORF">CIAN88_10125</name>
</gene>
<comment type="subcellular location">
    <subcellularLocation>
        <location evidence="1">Membrane</location>
        <topology evidence="1">Multi-pass membrane protein</topology>
    </subcellularLocation>
</comment>